<proteinExistence type="inferred from homology"/>
<evidence type="ECO:0000259" key="12">
    <source>
        <dbReference type="Pfam" id="PF07715"/>
    </source>
</evidence>
<dbReference type="PANTHER" id="PTHR47234:SF2">
    <property type="entry name" value="TONB-DEPENDENT RECEPTOR"/>
    <property type="match status" value="1"/>
</dbReference>
<keyword evidence="14" id="KW-1185">Reference proteome</keyword>
<name>A0ABT6U2N0_9GAMM</name>
<feature type="signal peptide" evidence="10">
    <location>
        <begin position="1"/>
        <end position="30"/>
    </location>
</feature>
<evidence type="ECO:0000256" key="1">
    <source>
        <dbReference type="ARBA" id="ARBA00004571"/>
    </source>
</evidence>
<sequence length="887" mass="97185">MLNNKVSKAVRLAVAFGAASTAAFSASTFAADEENAEKVERIQVTGSRIKQVDLENSSPVTVLSAAEISLSGEPTVADVLNNLASNSFGSWKGVSGYGAGGAASSNINLRGLGSDATLVLLDGRRMPGTSSSSGSSADTSIIPMAVVERVEILRDGASAVYGSSAVAGVINIITKKDFDGVSVKYDYEVPKVEGGESKTFSITSGYTSEKGNIIFTYENSRDNAIFDKEIWAMDDPTYGAYSGYSHVPNYRIGGAGSYISNPELCDQTADVVNSMDENGVGGCLYNYGNVTKFYPDVENNSFLTNFNYELTDNIRFVGRAMASFNETNSRYAGTPVSTGAVWMDADNQYNPEDEDIRLYMRSVPIGNRDTKTEVVTTDIVLGLEGFTDIGNGFDWEINYQNSISKTNVFGSNLVNDVMLQSAIDSGEYDILNTTGMSYEEWNTQLTDLYQYAAHTGTYEGRYESQQIDGLVSTTFVDNGDFVIAGVVGAEFEEIDFTQVSDPESANGFISGGSGGDDVYATRDRTAAYMEIQASLPYEIDVTVAGRYEKYEQSGMTNLGEKSTTFDKVVPKVGVTWRPTDTLLIRGSWGESFRAPNMGEMFQSYALSFPTVRDTAWCDANPGQSLEGYCSDAGEQVATWFGGNANLTEETGDSTTLGFVWDIVDGLAVELTYYDISYENRIDDVSTTELLRIEQEEGGLGSTPDAIDRANGTGQIDYIYTGYINKASLQTSGFDFSTRYKHETSFGDFGVMLNVSKVMEFEEKADKDAEPFDYAGLQDYPDWKADLGVSYSYEDYSASWTMFYVGAQESGNEEWGVDYLADVPSYFKHNAQFTYTAPTNTKISVGVNNVFDKKAPSWYDGFRDYRDSSWSLYDQTGRSMYLRLEQKF</sequence>
<accession>A0ABT6U2N0</accession>
<organism evidence="13 14">
    <name type="scientific">Pseudoalteromonas shioyasakiensis</name>
    <dbReference type="NCBI Taxonomy" id="1190813"/>
    <lineage>
        <taxon>Bacteria</taxon>
        <taxon>Pseudomonadati</taxon>
        <taxon>Pseudomonadota</taxon>
        <taxon>Gammaproteobacteria</taxon>
        <taxon>Alteromonadales</taxon>
        <taxon>Pseudoalteromonadaceae</taxon>
        <taxon>Pseudoalteromonas</taxon>
    </lineage>
</organism>
<evidence type="ECO:0000256" key="7">
    <source>
        <dbReference type="ARBA" id="ARBA00023237"/>
    </source>
</evidence>
<evidence type="ECO:0000313" key="14">
    <source>
        <dbReference type="Proteomes" id="UP001156974"/>
    </source>
</evidence>
<reference evidence="13 14" key="1">
    <citation type="submission" date="2022-02" db="EMBL/GenBank/DDBJ databases">
        <title>Genome analysis of Beneficial Microorganisms for Coral consortium from Pocillopora damicornis.</title>
        <authorList>
            <person name="Rosado P.M."/>
            <person name="Cardoso P.M."/>
            <person name="Rosado J.G."/>
            <person name="Schultz J."/>
            <person name="Rocha U."/>
            <person name="Costa T.K."/>
            <person name="Peixoto R.S."/>
        </authorList>
    </citation>
    <scope>NUCLEOTIDE SEQUENCE [LARGE SCALE GENOMIC DNA]</scope>
    <source>
        <strain evidence="13 14">BMC5</strain>
    </source>
</reference>
<evidence type="ECO:0000259" key="11">
    <source>
        <dbReference type="Pfam" id="PF00593"/>
    </source>
</evidence>
<dbReference type="Gene3D" id="2.170.130.10">
    <property type="entry name" value="TonB-dependent receptor, plug domain"/>
    <property type="match status" value="1"/>
</dbReference>
<dbReference type="Proteomes" id="UP001156974">
    <property type="component" value="Unassembled WGS sequence"/>
</dbReference>
<comment type="similarity">
    <text evidence="8 9">Belongs to the TonB-dependent receptor family.</text>
</comment>
<evidence type="ECO:0000256" key="4">
    <source>
        <dbReference type="ARBA" id="ARBA00022692"/>
    </source>
</evidence>
<dbReference type="InterPro" id="IPR039426">
    <property type="entry name" value="TonB-dep_rcpt-like"/>
</dbReference>
<evidence type="ECO:0000313" key="13">
    <source>
        <dbReference type="EMBL" id="MDI4669891.1"/>
    </source>
</evidence>
<keyword evidence="6 8" id="KW-0472">Membrane</keyword>
<evidence type="ECO:0000256" key="6">
    <source>
        <dbReference type="ARBA" id="ARBA00023136"/>
    </source>
</evidence>
<dbReference type="CDD" id="cd01347">
    <property type="entry name" value="ligand_gated_channel"/>
    <property type="match status" value="1"/>
</dbReference>
<gene>
    <name evidence="13" type="ORF">MKZ47_12465</name>
</gene>
<dbReference type="InterPro" id="IPR036942">
    <property type="entry name" value="Beta-barrel_TonB_sf"/>
</dbReference>
<evidence type="ECO:0000256" key="10">
    <source>
        <dbReference type="SAM" id="SignalP"/>
    </source>
</evidence>
<dbReference type="Pfam" id="PF00593">
    <property type="entry name" value="TonB_dep_Rec_b-barrel"/>
    <property type="match status" value="1"/>
</dbReference>
<evidence type="ECO:0000256" key="3">
    <source>
        <dbReference type="ARBA" id="ARBA00022452"/>
    </source>
</evidence>
<keyword evidence="2 8" id="KW-0813">Transport</keyword>
<feature type="chain" id="PRO_5045918438" evidence="10">
    <location>
        <begin position="31"/>
        <end position="887"/>
    </location>
</feature>
<evidence type="ECO:0000256" key="8">
    <source>
        <dbReference type="PROSITE-ProRule" id="PRU01360"/>
    </source>
</evidence>
<protein>
    <submittedName>
        <fullName evidence="13">TonB-dependent receptor</fullName>
    </submittedName>
</protein>
<dbReference type="InterPro" id="IPR012910">
    <property type="entry name" value="Plug_dom"/>
</dbReference>
<evidence type="ECO:0000256" key="5">
    <source>
        <dbReference type="ARBA" id="ARBA00023077"/>
    </source>
</evidence>
<dbReference type="SUPFAM" id="SSF56935">
    <property type="entry name" value="Porins"/>
    <property type="match status" value="1"/>
</dbReference>
<keyword evidence="13" id="KW-0675">Receptor</keyword>
<dbReference type="Pfam" id="PF07715">
    <property type="entry name" value="Plug"/>
    <property type="match status" value="1"/>
</dbReference>
<dbReference type="RefSeq" id="WP_058583747.1">
    <property type="nucleotide sequence ID" value="NZ_JAKUMG010000005.1"/>
</dbReference>
<keyword evidence="4 8" id="KW-0812">Transmembrane</keyword>
<feature type="domain" description="TonB-dependent receptor plug" evidence="12">
    <location>
        <begin position="56"/>
        <end position="169"/>
    </location>
</feature>
<dbReference type="PROSITE" id="PS52016">
    <property type="entry name" value="TONB_DEPENDENT_REC_3"/>
    <property type="match status" value="1"/>
</dbReference>
<evidence type="ECO:0000256" key="2">
    <source>
        <dbReference type="ARBA" id="ARBA00022448"/>
    </source>
</evidence>
<dbReference type="InterPro" id="IPR037066">
    <property type="entry name" value="Plug_dom_sf"/>
</dbReference>
<dbReference type="Gene3D" id="2.40.170.20">
    <property type="entry name" value="TonB-dependent receptor, beta-barrel domain"/>
    <property type="match status" value="1"/>
</dbReference>
<keyword evidence="10" id="KW-0732">Signal</keyword>
<comment type="caution">
    <text evidence="13">The sequence shown here is derived from an EMBL/GenBank/DDBJ whole genome shotgun (WGS) entry which is preliminary data.</text>
</comment>
<feature type="domain" description="TonB-dependent receptor-like beta-barrel" evidence="11">
    <location>
        <begin position="414"/>
        <end position="849"/>
    </location>
</feature>
<keyword evidence="5 9" id="KW-0798">TonB box</keyword>
<comment type="subcellular location">
    <subcellularLocation>
        <location evidence="1 8">Cell outer membrane</location>
        <topology evidence="1 8">Multi-pass membrane protein</topology>
    </subcellularLocation>
</comment>
<evidence type="ECO:0000256" key="9">
    <source>
        <dbReference type="RuleBase" id="RU003357"/>
    </source>
</evidence>
<keyword evidence="3 8" id="KW-1134">Transmembrane beta strand</keyword>
<keyword evidence="7 8" id="KW-0998">Cell outer membrane</keyword>
<dbReference type="PANTHER" id="PTHR47234">
    <property type="match status" value="1"/>
</dbReference>
<dbReference type="InterPro" id="IPR000531">
    <property type="entry name" value="Beta-barrel_TonB"/>
</dbReference>
<dbReference type="EMBL" id="JAKUMG010000005">
    <property type="protein sequence ID" value="MDI4669891.1"/>
    <property type="molecule type" value="Genomic_DNA"/>
</dbReference>